<proteinExistence type="predicted"/>
<dbReference type="PANTHER" id="PTHR34220:SF7">
    <property type="entry name" value="SENSOR HISTIDINE KINASE YPDA"/>
    <property type="match status" value="1"/>
</dbReference>
<dbReference type="AlphaFoldDB" id="A0A1H9AD29"/>
<dbReference type="GO" id="GO:0016020">
    <property type="term" value="C:membrane"/>
    <property type="evidence" value="ECO:0007669"/>
    <property type="project" value="InterPro"/>
</dbReference>
<keyword evidence="1" id="KW-0812">Transmembrane</keyword>
<name>A0A1H9AD29_9GAMM</name>
<feature type="domain" description="Signal transduction histidine kinase internal region" evidence="2">
    <location>
        <begin position="167"/>
        <end position="243"/>
    </location>
</feature>
<evidence type="ECO:0000313" key="4">
    <source>
        <dbReference type="Proteomes" id="UP000199496"/>
    </source>
</evidence>
<evidence type="ECO:0000313" key="3">
    <source>
        <dbReference type="EMBL" id="SEP74525.1"/>
    </source>
</evidence>
<dbReference type="RefSeq" id="WP_090203911.1">
    <property type="nucleotide sequence ID" value="NZ_FOFO01000005.1"/>
</dbReference>
<keyword evidence="3" id="KW-0808">Transferase</keyword>
<feature type="transmembrane region" description="Helical" evidence="1">
    <location>
        <begin position="29"/>
        <end position="48"/>
    </location>
</feature>
<dbReference type="SUPFAM" id="SSF55874">
    <property type="entry name" value="ATPase domain of HSP90 chaperone/DNA topoisomerase II/histidine kinase"/>
    <property type="match status" value="1"/>
</dbReference>
<sequence>MRRPSLSTGTGSPTTVTGFLPDFGRRQTLLLVILSGQVLAFLLALASSTDGTGLWINLLLISLFVHTVALSMVWLLCWLRPWLATLADLLAAVATWGIMVAITGLFTLLTLWLDQYTGWVLSRSGLSAEGFLLRTLGISAIVSAVALRYLYVQKQWQNNVKAEARSRVQALQARIRPHFLFNCMNTIASLTRTRPEVAEATVMDLADLFRATLSTRDMVTLEEDIALTQNYLRIEALRLGERLRVEWQVASTVPLHGPVPSLTLQPLLENAVYHGIEPLTEGGVIRVHIKEMGDRLYISIENPMPPEQERRRRPGNRLAQDNIRQRLALAYRGRAQMTTHQAPDRYRVDITLPR</sequence>
<feature type="transmembrane region" description="Helical" evidence="1">
    <location>
        <begin position="131"/>
        <end position="151"/>
    </location>
</feature>
<dbReference type="GO" id="GO:0000155">
    <property type="term" value="F:phosphorelay sensor kinase activity"/>
    <property type="evidence" value="ECO:0007669"/>
    <property type="project" value="InterPro"/>
</dbReference>
<keyword evidence="1" id="KW-0472">Membrane</keyword>
<feature type="transmembrane region" description="Helical" evidence="1">
    <location>
        <begin position="54"/>
        <end position="77"/>
    </location>
</feature>
<keyword evidence="4" id="KW-1185">Reference proteome</keyword>
<dbReference type="PANTHER" id="PTHR34220">
    <property type="entry name" value="SENSOR HISTIDINE KINASE YPDA"/>
    <property type="match status" value="1"/>
</dbReference>
<dbReference type="EMBL" id="FOFO01000005">
    <property type="protein sequence ID" value="SEP74525.1"/>
    <property type="molecule type" value="Genomic_DNA"/>
</dbReference>
<dbReference type="OrthoDB" id="2514702at2"/>
<dbReference type="Proteomes" id="UP000199496">
    <property type="component" value="Unassembled WGS sequence"/>
</dbReference>
<feature type="transmembrane region" description="Helical" evidence="1">
    <location>
        <begin position="89"/>
        <end position="111"/>
    </location>
</feature>
<dbReference type="InterPro" id="IPR036890">
    <property type="entry name" value="HATPase_C_sf"/>
</dbReference>
<dbReference type="InterPro" id="IPR050640">
    <property type="entry name" value="Bact_2-comp_sensor_kinase"/>
</dbReference>
<dbReference type="STRING" id="867345.SAMN05421693_10510"/>
<organism evidence="3 4">
    <name type="scientific">Ectothiorhodospira magna</name>
    <dbReference type="NCBI Taxonomy" id="867345"/>
    <lineage>
        <taxon>Bacteria</taxon>
        <taxon>Pseudomonadati</taxon>
        <taxon>Pseudomonadota</taxon>
        <taxon>Gammaproteobacteria</taxon>
        <taxon>Chromatiales</taxon>
        <taxon>Ectothiorhodospiraceae</taxon>
        <taxon>Ectothiorhodospira</taxon>
    </lineage>
</organism>
<gene>
    <name evidence="3" type="ORF">SAMN05421693_10510</name>
</gene>
<evidence type="ECO:0000256" key="1">
    <source>
        <dbReference type="SAM" id="Phobius"/>
    </source>
</evidence>
<protein>
    <submittedName>
        <fullName evidence="3">Two-component system, LytT family, sensor histidine kinase AlgZ</fullName>
    </submittedName>
</protein>
<evidence type="ECO:0000259" key="2">
    <source>
        <dbReference type="Pfam" id="PF06580"/>
    </source>
</evidence>
<dbReference type="Gene3D" id="3.30.565.10">
    <property type="entry name" value="Histidine kinase-like ATPase, C-terminal domain"/>
    <property type="match status" value="1"/>
</dbReference>
<dbReference type="Pfam" id="PF06580">
    <property type="entry name" value="His_kinase"/>
    <property type="match status" value="1"/>
</dbReference>
<keyword evidence="3" id="KW-0418">Kinase</keyword>
<accession>A0A1H9AD29</accession>
<keyword evidence="1" id="KW-1133">Transmembrane helix</keyword>
<dbReference type="InterPro" id="IPR010559">
    <property type="entry name" value="Sig_transdc_His_kin_internal"/>
</dbReference>
<reference evidence="3 4" key="1">
    <citation type="submission" date="2016-10" db="EMBL/GenBank/DDBJ databases">
        <authorList>
            <person name="de Groot N.N."/>
        </authorList>
    </citation>
    <scope>NUCLEOTIDE SEQUENCE [LARGE SCALE GENOMIC DNA]</scope>
    <source>
        <strain evidence="3 4">B7-7</strain>
    </source>
</reference>